<gene>
    <name evidence="2" type="ORF">QYM36_004924</name>
</gene>
<dbReference type="AlphaFoldDB" id="A0AA88I1I5"/>
<accession>A0AA88I1I5</accession>
<name>A0AA88I1I5_ARTSF</name>
<feature type="region of interest" description="Disordered" evidence="1">
    <location>
        <begin position="288"/>
        <end position="329"/>
    </location>
</feature>
<sequence length="475" mass="54319">MIDIQINAEEEFDYIDEVADSNNFSEGKLTEEPMEDEVEILHESIKFLPPIREMKIPIPEKYKNKTLDQIVADKINSGDMIDYTEMRKARHKLLFKAGKIRQRYMKKRTVPVMDLRIKLKISRARALQRKYTRSGPTAENRIMNVPNRKLLRKSKQSLIPSRPNTFSFKERLGPKSCDDEQPMLVSNDESKYDQPPPLIPAEMWPSFDRPAVSVPNEMHWPRQPPSLIPRETWTEIRSLGLASPELNNQKRVSQDRFQSAPVLWDSSAQIKLEVDSEGGDALHDVDQRRQSHFSSSASYSGYSRQKTAGLQSRNPSRSHLPSEGTSTENRRVLAQDRGSFQYNFSPQGSRLDNFNSSYSSSCAVPQRKKMSTSEKFSTNLSRHLSQNPSAKHASFESRSLTPIACPSPALSSGLPNREELIPLTPLPFPDSVAENSAVMWKPKVFCTKIPLCERFKAYSENYNNMVIKEEESDYE</sequence>
<evidence type="ECO:0000313" key="2">
    <source>
        <dbReference type="EMBL" id="KAK2719268.1"/>
    </source>
</evidence>
<organism evidence="2 3">
    <name type="scientific">Artemia franciscana</name>
    <name type="common">Brine shrimp</name>
    <name type="synonym">Artemia sanfranciscana</name>
    <dbReference type="NCBI Taxonomy" id="6661"/>
    <lineage>
        <taxon>Eukaryota</taxon>
        <taxon>Metazoa</taxon>
        <taxon>Ecdysozoa</taxon>
        <taxon>Arthropoda</taxon>
        <taxon>Crustacea</taxon>
        <taxon>Branchiopoda</taxon>
        <taxon>Anostraca</taxon>
        <taxon>Artemiidae</taxon>
        <taxon>Artemia</taxon>
    </lineage>
</organism>
<feature type="compositionally biased region" description="Low complexity" evidence="1">
    <location>
        <begin position="292"/>
        <end position="305"/>
    </location>
</feature>
<protein>
    <submittedName>
        <fullName evidence="2">Uncharacterized protein</fullName>
    </submittedName>
</protein>
<dbReference type="EMBL" id="JAVRJZ010000008">
    <property type="protein sequence ID" value="KAK2719268.1"/>
    <property type="molecule type" value="Genomic_DNA"/>
</dbReference>
<reference evidence="2" key="1">
    <citation type="submission" date="2023-07" db="EMBL/GenBank/DDBJ databases">
        <title>Chromosome-level genome assembly of Artemia franciscana.</title>
        <authorList>
            <person name="Jo E."/>
        </authorList>
    </citation>
    <scope>NUCLEOTIDE SEQUENCE</scope>
    <source>
        <tissue evidence="2">Whole body</tissue>
    </source>
</reference>
<dbReference type="Proteomes" id="UP001187531">
    <property type="component" value="Unassembled WGS sequence"/>
</dbReference>
<feature type="compositionally biased region" description="Polar residues" evidence="1">
    <location>
        <begin position="373"/>
        <end position="389"/>
    </location>
</feature>
<keyword evidence="3" id="KW-1185">Reference proteome</keyword>
<comment type="caution">
    <text evidence="2">The sequence shown here is derived from an EMBL/GenBank/DDBJ whole genome shotgun (WGS) entry which is preliminary data.</text>
</comment>
<feature type="region of interest" description="Disordered" evidence="1">
    <location>
        <begin position="365"/>
        <end position="398"/>
    </location>
</feature>
<evidence type="ECO:0000313" key="3">
    <source>
        <dbReference type="Proteomes" id="UP001187531"/>
    </source>
</evidence>
<feature type="compositionally biased region" description="Polar residues" evidence="1">
    <location>
        <begin position="306"/>
        <end position="327"/>
    </location>
</feature>
<proteinExistence type="predicted"/>
<evidence type="ECO:0000256" key="1">
    <source>
        <dbReference type="SAM" id="MobiDB-lite"/>
    </source>
</evidence>